<dbReference type="InterPro" id="IPR002173">
    <property type="entry name" value="Carboh/pur_kinase_PfkB_CS"/>
</dbReference>
<dbReference type="InterPro" id="IPR011611">
    <property type="entry name" value="PfkB_dom"/>
</dbReference>
<reference evidence="7 8" key="1">
    <citation type="journal article" date="2012" name="Genome Biol. Evol.">
        <title>Genome Sequence of the Mesophilic Thermotogales Bacterium Mesotoga prima MesG1.Ag.4.2 Reveals the Largest Thermotogales Genome To Date.</title>
        <authorList>
            <person name="Zhaxybayeva O."/>
            <person name="Swithers K.S."/>
            <person name="Foght J."/>
            <person name="Green A.G."/>
            <person name="Bruce D."/>
            <person name="Detter C."/>
            <person name="Han S."/>
            <person name="Teshima H."/>
            <person name="Han J."/>
            <person name="Woyke T."/>
            <person name="Pitluck S."/>
            <person name="Nolan M."/>
            <person name="Ivanova N."/>
            <person name="Pati A."/>
            <person name="Land M.L."/>
            <person name="Dlutek M."/>
            <person name="Doolittle W.F."/>
            <person name="Noll K.M."/>
            <person name="Nesbo C.L."/>
        </authorList>
    </citation>
    <scope>NUCLEOTIDE SEQUENCE [LARGE SCALE GENOMIC DNA]</scope>
    <source>
        <strain evidence="8">mesG1.Ag.4.2</strain>
    </source>
</reference>
<dbReference type="STRING" id="660470.Theba_2031"/>
<name>I2F6X1_9BACT</name>
<sequence>MSRIAVVGELLIDLISTNTVKDLGEATSFRRFFAGSPGNLASNLNDLGIESILLSRVGNDPFGRAYLEHLRLKGIDTSFVQQDQEAHTSMVFVSRSQSSPQFSAFRGADCLLEEPYDIDSFMKDIDFIHFTTWPLSCERSREVCCKLVDYALRTGVRITFDPNYRQILWTHNQDGSEFIIGFLENVFLVKPSEDDANEIFGPGEPLDYIRKFHESGAKNVILTLGQKGSMISDGNRVVTLPSCARRVVDTTGAGDAFWSGVLFGLLGGKDIFESAVYGNYCAGFRIEHEGKEVILPSIDALKAIFEAGDYL</sequence>
<organism evidence="7 8">
    <name type="scientific">Mesotoga prima MesG1.Ag.4.2</name>
    <dbReference type="NCBI Taxonomy" id="660470"/>
    <lineage>
        <taxon>Bacteria</taxon>
        <taxon>Thermotogati</taxon>
        <taxon>Thermotogota</taxon>
        <taxon>Thermotogae</taxon>
        <taxon>Kosmotogales</taxon>
        <taxon>Kosmotogaceae</taxon>
        <taxon>Mesotoga</taxon>
    </lineage>
</organism>
<dbReference type="InterPro" id="IPR050306">
    <property type="entry name" value="PfkB_Carbo_kinase"/>
</dbReference>
<evidence type="ECO:0000256" key="2">
    <source>
        <dbReference type="ARBA" id="ARBA00022679"/>
    </source>
</evidence>
<keyword evidence="8" id="KW-1185">Reference proteome</keyword>
<keyword evidence="5" id="KW-0067">ATP-binding</keyword>
<accession>I2F6X1</accession>
<dbReference type="RefSeq" id="WP_014731455.1">
    <property type="nucleotide sequence ID" value="NC_017934.1"/>
</dbReference>
<protein>
    <submittedName>
        <fullName evidence="7">Sugar kinase, ribokinase</fullName>
    </submittedName>
</protein>
<dbReference type="SUPFAM" id="SSF53613">
    <property type="entry name" value="Ribokinase-like"/>
    <property type="match status" value="1"/>
</dbReference>
<dbReference type="GO" id="GO:0005524">
    <property type="term" value="F:ATP binding"/>
    <property type="evidence" value="ECO:0007669"/>
    <property type="project" value="UniProtKB-KW"/>
</dbReference>
<dbReference type="EMBL" id="CP003532">
    <property type="protein sequence ID" value="AFK07674.1"/>
    <property type="molecule type" value="Genomic_DNA"/>
</dbReference>
<dbReference type="KEGG" id="mpg:Theba_2031"/>
<gene>
    <name evidence="7" type="ORF">Theba_2031</name>
</gene>
<feature type="domain" description="Carbohydrate kinase PfkB" evidence="6">
    <location>
        <begin position="1"/>
        <end position="292"/>
    </location>
</feature>
<dbReference type="AlphaFoldDB" id="I2F6X1"/>
<evidence type="ECO:0000256" key="1">
    <source>
        <dbReference type="ARBA" id="ARBA00010688"/>
    </source>
</evidence>
<proteinExistence type="inferred from homology"/>
<keyword evidence="2" id="KW-0808">Transferase</keyword>
<dbReference type="CDD" id="cd01166">
    <property type="entry name" value="KdgK"/>
    <property type="match status" value="1"/>
</dbReference>
<dbReference type="Gene3D" id="6.10.140.490">
    <property type="match status" value="1"/>
</dbReference>
<evidence type="ECO:0000256" key="4">
    <source>
        <dbReference type="ARBA" id="ARBA00022777"/>
    </source>
</evidence>
<dbReference type="Pfam" id="PF00294">
    <property type="entry name" value="PfkB"/>
    <property type="match status" value="1"/>
</dbReference>
<dbReference type="PANTHER" id="PTHR43085:SF1">
    <property type="entry name" value="PSEUDOURIDINE KINASE-RELATED"/>
    <property type="match status" value="1"/>
</dbReference>
<dbReference type="GO" id="GO:0016301">
    <property type="term" value="F:kinase activity"/>
    <property type="evidence" value="ECO:0007669"/>
    <property type="project" value="UniProtKB-KW"/>
</dbReference>
<keyword evidence="3" id="KW-0547">Nucleotide-binding</keyword>
<dbReference type="Gene3D" id="3.40.1620.20">
    <property type="match status" value="1"/>
</dbReference>
<dbReference type="InterPro" id="IPR029056">
    <property type="entry name" value="Ribokinase-like"/>
</dbReference>
<dbReference type="PROSITE" id="PS00584">
    <property type="entry name" value="PFKB_KINASES_2"/>
    <property type="match status" value="1"/>
</dbReference>
<dbReference type="PANTHER" id="PTHR43085">
    <property type="entry name" value="HEXOKINASE FAMILY MEMBER"/>
    <property type="match status" value="1"/>
</dbReference>
<dbReference type="Proteomes" id="UP000002881">
    <property type="component" value="Chromosome"/>
</dbReference>
<evidence type="ECO:0000256" key="3">
    <source>
        <dbReference type="ARBA" id="ARBA00022741"/>
    </source>
</evidence>
<evidence type="ECO:0000313" key="7">
    <source>
        <dbReference type="EMBL" id="AFK07674.1"/>
    </source>
</evidence>
<evidence type="ECO:0000313" key="8">
    <source>
        <dbReference type="Proteomes" id="UP000002881"/>
    </source>
</evidence>
<dbReference type="GeneID" id="87107785"/>
<dbReference type="eggNOG" id="COG0524">
    <property type="taxonomic scope" value="Bacteria"/>
</dbReference>
<dbReference type="Gene3D" id="3.40.1190.30">
    <property type="match status" value="1"/>
</dbReference>
<dbReference type="HOGENOM" id="CLU_027634_6_1_0"/>
<keyword evidence="4 7" id="KW-0418">Kinase</keyword>
<evidence type="ECO:0000256" key="5">
    <source>
        <dbReference type="ARBA" id="ARBA00022840"/>
    </source>
</evidence>
<comment type="similarity">
    <text evidence="1">Belongs to the carbohydrate kinase PfkB family.</text>
</comment>
<evidence type="ECO:0000259" key="6">
    <source>
        <dbReference type="Pfam" id="PF00294"/>
    </source>
</evidence>